<name>A0ACC0MYS1_RHOML</name>
<reference evidence="1" key="1">
    <citation type="submission" date="2022-02" db="EMBL/GenBank/DDBJ databases">
        <title>Plant Genome Project.</title>
        <authorList>
            <person name="Zhang R.-G."/>
        </authorList>
    </citation>
    <scope>NUCLEOTIDE SEQUENCE</scope>
    <source>
        <strain evidence="1">AT1</strain>
    </source>
</reference>
<keyword evidence="2" id="KW-1185">Reference proteome</keyword>
<dbReference type="Proteomes" id="UP001062846">
    <property type="component" value="Chromosome 7"/>
</dbReference>
<evidence type="ECO:0000313" key="2">
    <source>
        <dbReference type="Proteomes" id="UP001062846"/>
    </source>
</evidence>
<sequence length="87" mass="9821">MYTYMVMELCKADLLDEGEELLVQMEKNGCPPDAVTYNIIVQAFIEKGVRQKVATRLEEMKERSFPPYASTISKLVDCLTAEGEGLK</sequence>
<protein>
    <submittedName>
        <fullName evidence="1">Uncharacterized protein</fullName>
    </submittedName>
</protein>
<dbReference type="EMBL" id="CM046394">
    <property type="protein sequence ID" value="KAI8546060.1"/>
    <property type="molecule type" value="Genomic_DNA"/>
</dbReference>
<proteinExistence type="predicted"/>
<organism evidence="1 2">
    <name type="scientific">Rhododendron molle</name>
    <name type="common">Chinese azalea</name>
    <name type="synonym">Azalea mollis</name>
    <dbReference type="NCBI Taxonomy" id="49168"/>
    <lineage>
        <taxon>Eukaryota</taxon>
        <taxon>Viridiplantae</taxon>
        <taxon>Streptophyta</taxon>
        <taxon>Embryophyta</taxon>
        <taxon>Tracheophyta</taxon>
        <taxon>Spermatophyta</taxon>
        <taxon>Magnoliopsida</taxon>
        <taxon>eudicotyledons</taxon>
        <taxon>Gunneridae</taxon>
        <taxon>Pentapetalae</taxon>
        <taxon>asterids</taxon>
        <taxon>Ericales</taxon>
        <taxon>Ericaceae</taxon>
        <taxon>Ericoideae</taxon>
        <taxon>Rhodoreae</taxon>
        <taxon>Rhododendron</taxon>
    </lineage>
</organism>
<gene>
    <name evidence="1" type="ORF">RHMOL_Rhmol07G0086800</name>
</gene>
<evidence type="ECO:0000313" key="1">
    <source>
        <dbReference type="EMBL" id="KAI8546060.1"/>
    </source>
</evidence>
<accession>A0ACC0MYS1</accession>
<comment type="caution">
    <text evidence="1">The sequence shown here is derived from an EMBL/GenBank/DDBJ whole genome shotgun (WGS) entry which is preliminary data.</text>
</comment>